<dbReference type="Gene3D" id="2.60.40.1170">
    <property type="entry name" value="Mu homology domain, subdomain B"/>
    <property type="match status" value="2"/>
</dbReference>
<dbReference type="CDD" id="cd14836">
    <property type="entry name" value="AP2_Mu_N"/>
    <property type="match status" value="1"/>
</dbReference>
<feature type="domain" description="MHD" evidence="10">
    <location>
        <begin position="169"/>
        <end position="427"/>
    </location>
</feature>
<keyword evidence="4" id="KW-1003">Cell membrane</keyword>
<dbReference type="InterPro" id="IPR028565">
    <property type="entry name" value="MHD"/>
</dbReference>
<evidence type="ECO:0000256" key="2">
    <source>
        <dbReference type="ARBA" id="ARBA00004277"/>
    </source>
</evidence>
<accession>A0A9Q0R9Q2</accession>
<keyword evidence="7" id="KW-0472">Membrane</keyword>
<sequence>MISAITFINEKGSILISRMYREDIPKNFAESFRIEVIAAKEIGCPIKQMEDTIFMFQRISNIFIVAVTKKNVNAALVFEFLKTLVSVLESYFGSVNENSIRNNFSLIYEILDETIDFGYPQNSSTDILKLYINQENFRQDKDSAETAKKIAIKATGVIGWRKDDIFYPRNELFLDVIESVNLLMSNSGNVLKSDVAGVIVMKSQLSGMPECKLGLNDKVAIEEQTTKTSKARDSAIALDDCTFHQCVKLGKFDSDRTISFIPPDGVFELMKYRTTENVMLPFKVMPVVKEQGGSTVEAKVTIRAEFSEKLFASKVVIRIPVPKNTADTKTSTTIGRAKYDPTAEAIVWRIKRFPGRTESSINAEINLIRGVDSNKTWSRPPISMDFQVPMYTSSGLRVRFLKVFEKSNYEAVKWVRYITKAGSYQIRI</sequence>
<name>A0A9Q0R9Q2_ANAIG</name>
<dbReference type="InterPro" id="IPR043512">
    <property type="entry name" value="Mu2_C"/>
</dbReference>
<keyword evidence="8" id="KW-0168">Coated pit</keyword>
<dbReference type="GO" id="GO:0005905">
    <property type="term" value="C:clathrin-coated pit"/>
    <property type="evidence" value="ECO:0007669"/>
    <property type="project" value="UniProtKB-KW"/>
</dbReference>
<evidence type="ECO:0000256" key="4">
    <source>
        <dbReference type="ARBA" id="ARBA00022475"/>
    </source>
</evidence>
<dbReference type="Proteomes" id="UP001149090">
    <property type="component" value="Unassembled WGS sequence"/>
</dbReference>
<organism evidence="11 12">
    <name type="scientific">Anaeramoeba ignava</name>
    <name type="common">Anaerobic marine amoeba</name>
    <dbReference type="NCBI Taxonomy" id="1746090"/>
    <lineage>
        <taxon>Eukaryota</taxon>
        <taxon>Metamonada</taxon>
        <taxon>Anaeramoebidae</taxon>
        <taxon>Anaeramoeba</taxon>
    </lineage>
</organism>
<dbReference type="GO" id="GO:0006897">
    <property type="term" value="P:endocytosis"/>
    <property type="evidence" value="ECO:0007669"/>
    <property type="project" value="UniProtKB-KW"/>
</dbReference>
<dbReference type="OrthoDB" id="10259133at2759"/>
<dbReference type="Gene3D" id="3.30.450.60">
    <property type="match status" value="1"/>
</dbReference>
<dbReference type="InterPro" id="IPR043532">
    <property type="entry name" value="AP2_Mu_N"/>
</dbReference>
<dbReference type="InterPro" id="IPR050431">
    <property type="entry name" value="Adaptor_comp_med_subunit"/>
</dbReference>
<dbReference type="InterPro" id="IPR022775">
    <property type="entry name" value="AP_mu_sigma_su"/>
</dbReference>
<dbReference type="InterPro" id="IPR018240">
    <property type="entry name" value="Clathrin_mu_CS"/>
</dbReference>
<dbReference type="CDD" id="cd09251">
    <property type="entry name" value="AP-2_Mu2_Cterm"/>
    <property type="match status" value="1"/>
</dbReference>
<dbReference type="PROSITE" id="PS00990">
    <property type="entry name" value="CLAT_ADAPTOR_M_1"/>
    <property type="match status" value="1"/>
</dbReference>
<evidence type="ECO:0000256" key="3">
    <source>
        <dbReference type="ARBA" id="ARBA00022448"/>
    </source>
</evidence>
<comment type="caution">
    <text evidence="11">The sequence shown here is derived from an EMBL/GenBank/DDBJ whole genome shotgun (WGS) entry which is preliminary data.</text>
</comment>
<evidence type="ECO:0000256" key="6">
    <source>
        <dbReference type="ARBA" id="ARBA00022927"/>
    </source>
</evidence>
<comment type="subcellular location">
    <subcellularLocation>
        <location evidence="1">Cell membrane</location>
    </subcellularLocation>
    <subcellularLocation>
        <location evidence="2">Membrane</location>
        <location evidence="2">Coated pit</location>
        <topology evidence="2">Peripheral membrane protein</topology>
        <orientation evidence="2">Cytoplasmic side</orientation>
    </subcellularLocation>
</comment>
<dbReference type="PROSITE" id="PS00991">
    <property type="entry name" value="CLAT_ADAPTOR_M_2"/>
    <property type="match status" value="1"/>
</dbReference>
<evidence type="ECO:0000313" key="11">
    <source>
        <dbReference type="EMBL" id="KAJ5072294.1"/>
    </source>
</evidence>
<evidence type="ECO:0000256" key="9">
    <source>
        <dbReference type="PIRNR" id="PIRNR005992"/>
    </source>
</evidence>
<dbReference type="Pfam" id="PF01217">
    <property type="entry name" value="Clat_adaptor_s"/>
    <property type="match status" value="1"/>
</dbReference>
<dbReference type="InterPro" id="IPR001392">
    <property type="entry name" value="Clathrin_mu"/>
</dbReference>
<dbReference type="OMA" id="WRTPDIK"/>
<evidence type="ECO:0000256" key="1">
    <source>
        <dbReference type="ARBA" id="ARBA00004236"/>
    </source>
</evidence>
<keyword evidence="12" id="KW-1185">Reference proteome</keyword>
<dbReference type="GO" id="GO:0030131">
    <property type="term" value="C:clathrin adaptor complex"/>
    <property type="evidence" value="ECO:0007669"/>
    <property type="project" value="UniProtKB-UniRule"/>
</dbReference>
<evidence type="ECO:0000256" key="8">
    <source>
        <dbReference type="ARBA" id="ARBA00023176"/>
    </source>
</evidence>
<dbReference type="AlphaFoldDB" id="A0A9Q0R9Q2"/>
<dbReference type="EMBL" id="JAPDFW010000081">
    <property type="protein sequence ID" value="KAJ5072294.1"/>
    <property type="molecule type" value="Genomic_DNA"/>
</dbReference>
<protein>
    <submittedName>
        <fullName evidence="11">Ap-2 complex subunit mu</fullName>
    </submittedName>
</protein>
<dbReference type="SUPFAM" id="SSF64356">
    <property type="entry name" value="SNARE-like"/>
    <property type="match status" value="1"/>
</dbReference>
<evidence type="ECO:0000256" key="7">
    <source>
        <dbReference type="ARBA" id="ARBA00023136"/>
    </source>
</evidence>
<proteinExistence type="inferred from homology"/>
<dbReference type="GO" id="GO:0006886">
    <property type="term" value="P:intracellular protein transport"/>
    <property type="evidence" value="ECO:0007669"/>
    <property type="project" value="UniProtKB-UniRule"/>
</dbReference>
<gene>
    <name evidence="11" type="ORF">M0811_01308</name>
</gene>
<dbReference type="PROSITE" id="PS51072">
    <property type="entry name" value="MHD"/>
    <property type="match status" value="1"/>
</dbReference>
<dbReference type="SUPFAM" id="SSF49447">
    <property type="entry name" value="Second domain of Mu2 adaptin subunit (ap50) of ap2 adaptor"/>
    <property type="match status" value="1"/>
</dbReference>
<reference evidence="11" key="1">
    <citation type="submission" date="2022-10" db="EMBL/GenBank/DDBJ databases">
        <title>Novel sulphate-reducing endosymbionts in the free-living metamonad Anaeramoeba.</title>
        <authorList>
            <person name="Jerlstrom-Hultqvist J."/>
            <person name="Cepicka I."/>
            <person name="Gallot-Lavallee L."/>
            <person name="Salas-Leiva D."/>
            <person name="Curtis B.A."/>
            <person name="Zahonova K."/>
            <person name="Pipaliya S."/>
            <person name="Dacks J."/>
            <person name="Roger A.J."/>
        </authorList>
    </citation>
    <scope>NUCLEOTIDE SEQUENCE</scope>
    <source>
        <strain evidence="11">BMAN</strain>
    </source>
</reference>
<dbReference type="InterPro" id="IPR011012">
    <property type="entry name" value="Longin-like_dom_sf"/>
</dbReference>
<evidence type="ECO:0000313" key="12">
    <source>
        <dbReference type="Proteomes" id="UP001149090"/>
    </source>
</evidence>
<dbReference type="FunFam" id="3.30.450.60:FF:000002">
    <property type="entry name" value="AP-2 complex subunit mu, putative"/>
    <property type="match status" value="1"/>
</dbReference>
<dbReference type="PANTHER" id="PTHR10529">
    <property type="entry name" value="AP COMPLEX SUBUNIT MU"/>
    <property type="match status" value="1"/>
</dbReference>
<evidence type="ECO:0000256" key="5">
    <source>
        <dbReference type="ARBA" id="ARBA00022583"/>
    </source>
</evidence>
<dbReference type="InterPro" id="IPR036168">
    <property type="entry name" value="AP2_Mu_C_sf"/>
</dbReference>
<comment type="similarity">
    <text evidence="9">Belongs to the adaptor complexes medium subunit family.</text>
</comment>
<evidence type="ECO:0000259" key="10">
    <source>
        <dbReference type="PROSITE" id="PS51072"/>
    </source>
</evidence>
<dbReference type="Pfam" id="PF00928">
    <property type="entry name" value="Adap_comp_sub"/>
    <property type="match status" value="1"/>
</dbReference>
<keyword evidence="5" id="KW-0254">Endocytosis</keyword>
<dbReference type="PRINTS" id="PR00314">
    <property type="entry name" value="CLATHRINADPT"/>
</dbReference>
<keyword evidence="6 9" id="KW-0653">Protein transport</keyword>
<dbReference type="GO" id="GO:0005886">
    <property type="term" value="C:plasma membrane"/>
    <property type="evidence" value="ECO:0007669"/>
    <property type="project" value="UniProtKB-SubCell"/>
</dbReference>
<keyword evidence="3 9" id="KW-0813">Transport</keyword>
<dbReference type="PIRSF" id="PIRSF005992">
    <property type="entry name" value="Clathrin_mu"/>
    <property type="match status" value="1"/>
</dbReference>